<comment type="caution">
    <text evidence="1">The sequence shown here is derived from an EMBL/GenBank/DDBJ whole genome shotgun (WGS) entry which is preliminary data.</text>
</comment>
<organism evidence="1 2">
    <name type="scientific">Coccomyxa subellipsoidea</name>
    <dbReference type="NCBI Taxonomy" id="248742"/>
    <lineage>
        <taxon>Eukaryota</taxon>
        <taxon>Viridiplantae</taxon>
        <taxon>Chlorophyta</taxon>
        <taxon>core chlorophytes</taxon>
        <taxon>Trebouxiophyceae</taxon>
        <taxon>Trebouxiophyceae incertae sedis</taxon>
        <taxon>Coccomyxaceae</taxon>
        <taxon>Coccomyxa</taxon>
    </lineage>
</organism>
<gene>
    <name evidence="1" type="ORF">WJX75_006271</name>
</gene>
<proteinExistence type="predicted"/>
<dbReference type="EMBL" id="JALJOT010000005">
    <property type="protein sequence ID" value="KAK9915213.1"/>
    <property type="molecule type" value="Genomic_DNA"/>
</dbReference>
<accession>A0ABR2YTY0</accession>
<sequence>MINGLIKTGKTYTLLYLLPSVIAQDDDFGVGKDQEPMVLYIECSSLDRWVRLVAFLSLPLFKSSAALT</sequence>
<evidence type="ECO:0000313" key="1">
    <source>
        <dbReference type="EMBL" id="KAK9915213.1"/>
    </source>
</evidence>
<name>A0ABR2YTY0_9CHLO</name>
<protein>
    <submittedName>
        <fullName evidence="1">Uncharacterized protein</fullName>
    </submittedName>
</protein>
<reference evidence="1 2" key="1">
    <citation type="journal article" date="2024" name="Nat. Commun.">
        <title>Phylogenomics reveals the evolutionary origins of lichenization in chlorophyte algae.</title>
        <authorList>
            <person name="Puginier C."/>
            <person name="Libourel C."/>
            <person name="Otte J."/>
            <person name="Skaloud P."/>
            <person name="Haon M."/>
            <person name="Grisel S."/>
            <person name="Petersen M."/>
            <person name="Berrin J.G."/>
            <person name="Delaux P.M."/>
            <person name="Dal Grande F."/>
            <person name="Keller J."/>
        </authorList>
    </citation>
    <scope>NUCLEOTIDE SEQUENCE [LARGE SCALE GENOMIC DNA]</scope>
    <source>
        <strain evidence="1 2">SAG 216-7</strain>
    </source>
</reference>
<keyword evidence="2" id="KW-1185">Reference proteome</keyword>
<dbReference type="Proteomes" id="UP001491310">
    <property type="component" value="Unassembled WGS sequence"/>
</dbReference>
<evidence type="ECO:0000313" key="2">
    <source>
        <dbReference type="Proteomes" id="UP001491310"/>
    </source>
</evidence>